<feature type="domain" description="DH" evidence="1">
    <location>
        <begin position="50"/>
        <end position="242"/>
    </location>
</feature>
<dbReference type="InterPro" id="IPR001683">
    <property type="entry name" value="PX_dom"/>
</dbReference>
<dbReference type="InParanoid" id="A0D2S2"/>
<dbReference type="AlphaFoldDB" id="A0D2S2"/>
<dbReference type="InterPro" id="IPR000299">
    <property type="entry name" value="FERM_domain"/>
</dbReference>
<dbReference type="OrthoDB" id="1716625at2759"/>
<dbReference type="PROSITE" id="PS50057">
    <property type="entry name" value="FERM_3"/>
    <property type="match status" value="1"/>
</dbReference>
<dbReference type="RefSeq" id="XP_001444736.1">
    <property type="nucleotide sequence ID" value="XM_001444699.1"/>
</dbReference>
<dbReference type="STRING" id="5888.A0D2S2"/>
<dbReference type="InterPro" id="IPR035899">
    <property type="entry name" value="DBL_dom_sf"/>
</dbReference>
<dbReference type="PANTHER" id="PTHR12673">
    <property type="entry name" value="FACIOGENITAL DYSPLASIA PROTEIN"/>
    <property type="match status" value="1"/>
</dbReference>
<dbReference type="Pfam" id="PF00787">
    <property type="entry name" value="PX"/>
    <property type="match status" value="1"/>
</dbReference>
<dbReference type="GeneID" id="5030520"/>
<dbReference type="SUPFAM" id="SSF48065">
    <property type="entry name" value="DBL homology domain (DH-domain)"/>
    <property type="match status" value="1"/>
</dbReference>
<dbReference type="InterPro" id="IPR000219">
    <property type="entry name" value="DH_dom"/>
</dbReference>
<evidence type="ECO:0000259" key="1">
    <source>
        <dbReference type="PROSITE" id="PS50010"/>
    </source>
</evidence>
<dbReference type="Gene3D" id="3.30.1520.10">
    <property type="entry name" value="Phox-like domain"/>
    <property type="match status" value="1"/>
</dbReference>
<gene>
    <name evidence="4" type="ORF">GSPATT00012847001</name>
</gene>
<evidence type="ECO:0000259" key="3">
    <source>
        <dbReference type="PROSITE" id="PS50195"/>
    </source>
</evidence>
<evidence type="ECO:0000259" key="2">
    <source>
        <dbReference type="PROSITE" id="PS50057"/>
    </source>
</evidence>
<dbReference type="CDD" id="cd00160">
    <property type="entry name" value="RhoGEF"/>
    <property type="match status" value="1"/>
</dbReference>
<dbReference type="Pfam" id="PF00621">
    <property type="entry name" value="RhoGEF"/>
    <property type="match status" value="1"/>
</dbReference>
<keyword evidence="5" id="KW-1185">Reference proteome</keyword>
<dbReference type="Gene3D" id="1.20.900.10">
    <property type="entry name" value="Dbl homology (DH) domain"/>
    <property type="match status" value="1"/>
</dbReference>
<dbReference type="InterPro" id="IPR051092">
    <property type="entry name" value="FYVE_RhoGEF_PH"/>
</dbReference>
<dbReference type="InterPro" id="IPR036871">
    <property type="entry name" value="PX_dom_sf"/>
</dbReference>
<evidence type="ECO:0008006" key="6">
    <source>
        <dbReference type="Google" id="ProtNLM"/>
    </source>
</evidence>
<dbReference type="InterPro" id="IPR035963">
    <property type="entry name" value="FERM_2"/>
</dbReference>
<dbReference type="HOGENOM" id="CLU_010133_0_0_1"/>
<feature type="domain" description="PX" evidence="3">
    <location>
        <begin position="386"/>
        <end position="504"/>
    </location>
</feature>
<dbReference type="CDD" id="cd06093">
    <property type="entry name" value="PX_domain"/>
    <property type="match status" value="1"/>
</dbReference>
<dbReference type="PROSITE" id="PS50096">
    <property type="entry name" value="IQ"/>
    <property type="match status" value="1"/>
</dbReference>
<dbReference type="PROSITE" id="PS50195">
    <property type="entry name" value="PX"/>
    <property type="match status" value="1"/>
</dbReference>
<feature type="domain" description="FERM" evidence="2">
    <location>
        <begin position="579"/>
        <end position="927"/>
    </location>
</feature>
<proteinExistence type="predicted"/>
<dbReference type="eggNOG" id="KOG4305">
    <property type="taxonomic scope" value="Eukaryota"/>
</dbReference>
<dbReference type="SUPFAM" id="SSF47031">
    <property type="entry name" value="Second domain of FERM"/>
    <property type="match status" value="1"/>
</dbReference>
<dbReference type="GO" id="GO:0035091">
    <property type="term" value="F:phosphatidylinositol binding"/>
    <property type="evidence" value="ECO:0007669"/>
    <property type="project" value="InterPro"/>
</dbReference>
<reference evidence="4 5" key="1">
    <citation type="journal article" date="2006" name="Nature">
        <title>Global trends of whole-genome duplications revealed by the ciliate Paramecium tetraurelia.</title>
        <authorList>
            <consortium name="Genoscope"/>
            <person name="Aury J.-M."/>
            <person name="Jaillon O."/>
            <person name="Duret L."/>
            <person name="Noel B."/>
            <person name="Jubin C."/>
            <person name="Porcel B.M."/>
            <person name="Segurens B."/>
            <person name="Daubin V."/>
            <person name="Anthouard V."/>
            <person name="Aiach N."/>
            <person name="Arnaiz O."/>
            <person name="Billaut A."/>
            <person name="Beisson J."/>
            <person name="Blanc I."/>
            <person name="Bouhouche K."/>
            <person name="Camara F."/>
            <person name="Duharcourt S."/>
            <person name="Guigo R."/>
            <person name="Gogendeau D."/>
            <person name="Katinka M."/>
            <person name="Keller A.-M."/>
            <person name="Kissmehl R."/>
            <person name="Klotz C."/>
            <person name="Koll F."/>
            <person name="Le Moue A."/>
            <person name="Lepere C."/>
            <person name="Malinsky S."/>
            <person name="Nowacki M."/>
            <person name="Nowak J.K."/>
            <person name="Plattner H."/>
            <person name="Poulain J."/>
            <person name="Ruiz F."/>
            <person name="Serrano V."/>
            <person name="Zagulski M."/>
            <person name="Dessen P."/>
            <person name="Betermier M."/>
            <person name="Weissenbach J."/>
            <person name="Scarpelli C."/>
            <person name="Schachter V."/>
            <person name="Sperling L."/>
            <person name="Meyer E."/>
            <person name="Cohen J."/>
            <person name="Wincker P."/>
        </authorList>
    </citation>
    <scope>NUCLEOTIDE SEQUENCE [LARGE SCALE GENOMIC DNA]</scope>
    <source>
        <strain evidence="4 5">Stock d4-2</strain>
    </source>
</reference>
<protein>
    <recommendedName>
        <fullName evidence="6">DH domain-containing protein</fullName>
    </recommendedName>
</protein>
<dbReference type="Proteomes" id="UP000000600">
    <property type="component" value="Unassembled WGS sequence"/>
</dbReference>
<accession>A0D2S2</accession>
<dbReference type="SMART" id="SM00325">
    <property type="entry name" value="RhoGEF"/>
    <property type="match status" value="1"/>
</dbReference>
<dbReference type="SUPFAM" id="SSF64268">
    <property type="entry name" value="PX domain"/>
    <property type="match status" value="1"/>
</dbReference>
<organism evidence="4 5">
    <name type="scientific">Paramecium tetraurelia</name>
    <dbReference type="NCBI Taxonomy" id="5888"/>
    <lineage>
        <taxon>Eukaryota</taxon>
        <taxon>Sar</taxon>
        <taxon>Alveolata</taxon>
        <taxon>Ciliophora</taxon>
        <taxon>Intramacronucleata</taxon>
        <taxon>Oligohymenophorea</taxon>
        <taxon>Peniculida</taxon>
        <taxon>Parameciidae</taxon>
        <taxon>Paramecium</taxon>
    </lineage>
</organism>
<dbReference type="PANTHER" id="PTHR12673:SF159">
    <property type="entry name" value="LD03170P"/>
    <property type="match status" value="1"/>
</dbReference>
<dbReference type="GO" id="GO:0005085">
    <property type="term" value="F:guanyl-nucleotide exchange factor activity"/>
    <property type="evidence" value="ECO:0000318"/>
    <property type="project" value="GO_Central"/>
</dbReference>
<dbReference type="EMBL" id="CT868263">
    <property type="protein sequence ID" value="CAK77339.1"/>
    <property type="molecule type" value="Genomic_DNA"/>
</dbReference>
<evidence type="ECO:0000313" key="5">
    <source>
        <dbReference type="Proteomes" id="UP000000600"/>
    </source>
</evidence>
<dbReference type="PROSITE" id="PS50010">
    <property type="entry name" value="DH_2"/>
    <property type="match status" value="1"/>
</dbReference>
<name>A0D2S2_PARTE</name>
<dbReference type="GO" id="GO:0005737">
    <property type="term" value="C:cytoplasm"/>
    <property type="evidence" value="ECO:0000318"/>
    <property type="project" value="GO_Central"/>
</dbReference>
<evidence type="ECO:0000313" key="4">
    <source>
        <dbReference type="EMBL" id="CAK77339.1"/>
    </source>
</evidence>
<sequence length="942" mass="111920">MIQSNNQPNQALGSQNIPVKVKRAAAKLQRWFKGKQDVKAYQKLKKNHRYRKNVIAEIYNTEKQYCNDIKILSEKVLVLAQQYINQENIKTIFMNCNQISQWNQEFLRALEFSYQGYIGNAKDIYKPYWVVFEGNTKQLMNVSSKGFRCYFDYCSQFSKSNQLVDKLKQSDQKFKQFLTLISPELRGMDLSSFLVKPVQRLPKYILLFKDLEKHTEDDHPDMKNIKFLHKYFRDINEENNKSIDIYIGRLQISELCDQFKLNKMDLLSDPLRIYKFEEKLNIIQANKELIVQVHALTDLLIVIHENKLFNQVKLDSLSFVKDQPDTKYFNNLFQIVGVGEVLQCFAESLSIKKKAIEQFEKLIQFNREQECQRELKSGKLTFMRYPVQVVIVGTEERNFQSFQKHTQYITEISINKVYQNIFVRYSEVEAMYQKYSKKYPMIEFPKFPNQSWLTYQKTKSIEERKFVIEGFLQTLLQSKEAQGDTQILNDLKLPFNFFELPQIVIEQQKSIFSKYNTTLDGLDELKIQGVLVDRLKMSAGEILKAVCIEKESRKKSIAQVQPNRVVIWQQKYSTEPNMKRVIITMPDGTITEIGVDDKARVSEVLPFVAGYNQLIYYKDFRLYLVDQLKKQRILDDDEIISKAYDDEYQNNHRWLNKLEQLITASNTESVVIKMRKYLYMPQELEEFDYREDPTRLIYLGFSILEDVYDGKYYLGFKDYCLFAALYYHIKYQDKIEVSLNNLQLDKITKVIPQDVYSGKSDSEWKEFTKECIVSLNEQLDKISQLNRVERLQKKDNSQFKFTDKRCLAALIIINASQTFTQGSMAIFQVQTYEQTQTYFKQTGMEVHATMYLGFSAKKIYFLNPQKKIKFRELDYSKFNWVISYPSQVIFNFENFKEPLRFDTFQSYEIKLLVEQYKDIHKFNKEYNLENLFHNDKSQFIKN</sequence>
<dbReference type="OMA" id="HTEDDHP"/>
<dbReference type="KEGG" id="ptm:GSPATT00012847001"/>